<evidence type="ECO:0000256" key="1">
    <source>
        <dbReference type="ARBA" id="ARBA00000013"/>
    </source>
</evidence>
<evidence type="ECO:0000256" key="10">
    <source>
        <dbReference type="ARBA" id="ARBA00023027"/>
    </source>
</evidence>
<keyword evidence="5 18" id="KW-0479">Metal-binding</keyword>
<dbReference type="CDD" id="cd01171">
    <property type="entry name" value="YXKO-related"/>
    <property type="match status" value="1"/>
</dbReference>
<dbReference type="Pfam" id="PF03853">
    <property type="entry name" value="YjeF_N"/>
    <property type="match status" value="1"/>
</dbReference>
<dbReference type="InterPro" id="IPR036652">
    <property type="entry name" value="YjeF_N_dom_sf"/>
</dbReference>
<keyword evidence="8 17" id="KW-0521">NADP</keyword>
<comment type="catalytic activity">
    <reaction evidence="16 17 19">
        <text>(6S)-NADPHX + ADP = AMP + phosphate + NADPH + H(+)</text>
        <dbReference type="Rhea" id="RHEA:32235"/>
        <dbReference type="ChEBI" id="CHEBI:15378"/>
        <dbReference type="ChEBI" id="CHEBI:43474"/>
        <dbReference type="ChEBI" id="CHEBI:57783"/>
        <dbReference type="ChEBI" id="CHEBI:64076"/>
        <dbReference type="ChEBI" id="CHEBI:456215"/>
        <dbReference type="ChEBI" id="CHEBI:456216"/>
        <dbReference type="EC" id="4.2.1.136"/>
    </reaction>
</comment>
<keyword evidence="9 18" id="KW-0630">Potassium</keyword>
<dbReference type="GO" id="GO:0052856">
    <property type="term" value="F:NAD(P)HX epimerase activity"/>
    <property type="evidence" value="ECO:0007669"/>
    <property type="project" value="UniProtKB-UniRule"/>
</dbReference>
<dbReference type="PANTHER" id="PTHR12592:SF0">
    <property type="entry name" value="ATP-DEPENDENT (S)-NAD(P)H-HYDRATE DEHYDRATASE"/>
    <property type="match status" value="1"/>
</dbReference>
<keyword evidence="12 17" id="KW-0456">Lyase</keyword>
<feature type="binding site" evidence="18">
    <location>
        <begin position="56"/>
        <end position="60"/>
    </location>
    <ligand>
        <name>(6S)-NADPHX</name>
        <dbReference type="ChEBI" id="CHEBI:64076"/>
    </ligand>
</feature>
<dbReference type="EMBL" id="CP010554">
    <property type="protein sequence ID" value="AJP48156.1"/>
    <property type="molecule type" value="Genomic_DNA"/>
</dbReference>
<dbReference type="PIRSF" id="PIRSF017184">
    <property type="entry name" value="Nnr"/>
    <property type="match status" value="1"/>
</dbReference>
<comment type="catalytic activity">
    <reaction evidence="1 18 19">
        <text>(6R)-NADHX = (6S)-NADHX</text>
        <dbReference type="Rhea" id="RHEA:32215"/>
        <dbReference type="ChEBI" id="CHEBI:64074"/>
        <dbReference type="ChEBI" id="CHEBI:64075"/>
        <dbReference type="EC" id="5.1.99.6"/>
    </reaction>
</comment>
<evidence type="ECO:0000256" key="9">
    <source>
        <dbReference type="ARBA" id="ARBA00022958"/>
    </source>
</evidence>
<dbReference type="Pfam" id="PF01256">
    <property type="entry name" value="Carb_kinase"/>
    <property type="match status" value="1"/>
</dbReference>
<evidence type="ECO:0000256" key="14">
    <source>
        <dbReference type="ARBA" id="ARBA00025153"/>
    </source>
</evidence>
<feature type="binding site" evidence="18">
    <location>
        <position position="57"/>
    </location>
    <ligand>
        <name>K(+)</name>
        <dbReference type="ChEBI" id="CHEBI:29103"/>
    </ligand>
</feature>
<comment type="function">
    <text evidence="17">Catalyzes the dehydration of the S-form of NAD(P)HX at the expense of ADP, which is converted to AMP. Together with NAD(P)HX epimerase, which catalyzes the epimerization of the S- and R-forms, the enzyme allows the repair of both epimers of NAD(P)HX, a damaged form of NAD(P)H that is a result of enzymatic or heat-dependent hydration.</text>
</comment>
<protein>
    <recommendedName>
        <fullName evidence="19">Bifunctional NAD(P)H-hydrate repair enzyme</fullName>
    </recommendedName>
    <alternativeName>
        <fullName evidence="19">Nicotinamide nucleotide repair protein</fullName>
    </alternativeName>
    <domain>
        <recommendedName>
            <fullName evidence="19">ADP-dependent (S)-NAD(P)H-hydrate dehydratase</fullName>
            <ecNumber evidence="19">4.2.1.136</ecNumber>
        </recommendedName>
        <alternativeName>
            <fullName evidence="19">ADP-dependent NAD(P)HX dehydratase</fullName>
        </alternativeName>
    </domain>
    <domain>
        <recommendedName>
            <fullName evidence="19">NAD(P)H-hydrate epimerase</fullName>
            <ecNumber evidence="19">5.1.99.6</ecNumber>
        </recommendedName>
    </domain>
</protein>
<evidence type="ECO:0000256" key="12">
    <source>
        <dbReference type="ARBA" id="ARBA00023239"/>
    </source>
</evidence>
<evidence type="ECO:0000313" key="22">
    <source>
        <dbReference type="EMBL" id="AJP48156.1"/>
    </source>
</evidence>
<feature type="binding site" evidence="17">
    <location>
        <position position="361"/>
    </location>
    <ligand>
        <name>(6S)-NADPHX</name>
        <dbReference type="ChEBI" id="CHEBI:64076"/>
    </ligand>
</feature>
<feature type="domain" description="YjeF N-terminal" evidence="21">
    <location>
        <begin position="6"/>
        <end position="214"/>
    </location>
</feature>
<comment type="function">
    <text evidence="14 19">Bifunctional enzyme that catalyzes the epimerization of the S- and R-forms of NAD(P)HX and the dehydration of the S-form of NAD(P)HX at the expense of ADP, which is converted to AMP. This allows the repair of both epimers of NAD(P)HX, a damaged form of NAD(P)H that is a result of enzymatic or heat-dependent hydration.</text>
</comment>
<dbReference type="InterPro" id="IPR030677">
    <property type="entry name" value="Nnr"/>
</dbReference>
<feature type="domain" description="YjeF C-terminal" evidence="20">
    <location>
        <begin position="220"/>
        <end position="488"/>
    </location>
</feature>
<feature type="binding site" evidence="17">
    <location>
        <position position="427"/>
    </location>
    <ligand>
        <name>AMP</name>
        <dbReference type="ChEBI" id="CHEBI:456215"/>
    </ligand>
</feature>
<dbReference type="PROSITE" id="PS51385">
    <property type="entry name" value="YJEF_N"/>
    <property type="match status" value="1"/>
</dbReference>
<dbReference type="EC" id="5.1.99.6" evidence="19"/>
<comment type="subunit">
    <text evidence="17">Homotetramer.</text>
</comment>
<feature type="binding site" evidence="17">
    <location>
        <position position="255"/>
    </location>
    <ligand>
        <name>(6S)-NADPHX</name>
        <dbReference type="ChEBI" id="CHEBI:64076"/>
    </ligand>
</feature>
<comment type="catalytic activity">
    <reaction evidence="2 18 19">
        <text>(6R)-NADPHX = (6S)-NADPHX</text>
        <dbReference type="Rhea" id="RHEA:32227"/>
        <dbReference type="ChEBI" id="CHEBI:64076"/>
        <dbReference type="ChEBI" id="CHEBI:64077"/>
        <dbReference type="EC" id="5.1.99.6"/>
    </reaction>
</comment>
<evidence type="ECO:0000256" key="3">
    <source>
        <dbReference type="ARBA" id="ARBA00006001"/>
    </source>
</evidence>
<comment type="cofactor">
    <cofactor evidence="18 19">
        <name>K(+)</name>
        <dbReference type="ChEBI" id="CHEBI:29103"/>
    </cofactor>
    <text evidence="18 19">Binds 1 potassium ion per subunit.</text>
</comment>
<dbReference type="SUPFAM" id="SSF53613">
    <property type="entry name" value="Ribokinase-like"/>
    <property type="match status" value="1"/>
</dbReference>
<feature type="binding site" evidence="17">
    <location>
        <begin position="398"/>
        <end position="402"/>
    </location>
    <ligand>
        <name>AMP</name>
        <dbReference type="ChEBI" id="CHEBI:456215"/>
    </ligand>
</feature>
<dbReference type="PROSITE" id="PS51383">
    <property type="entry name" value="YJEF_C_3"/>
    <property type="match status" value="1"/>
</dbReference>
<dbReference type="GO" id="GO:0005524">
    <property type="term" value="F:ATP binding"/>
    <property type="evidence" value="ECO:0007669"/>
    <property type="project" value="UniProtKB-UniRule"/>
</dbReference>
<dbReference type="EC" id="4.2.1.136" evidence="19"/>
<comment type="function">
    <text evidence="18">Catalyzes the epimerization of the S- and R-forms of NAD(P)HX, a damaged form of NAD(P)H that is a result of enzymatic or heat-dependent hydration. This is a prerequisite for the S-specific NAD(P)H-hydrate dehydratase to allow the repair of both epimers of NAD(P)HX.</text>
</comment>
<evidence type="ECO:0000256" key="13">
    <source>
        <dbReference type="ARBA" id="ARBA00023268"/>
    </source>
</evidence>
<evidence type="ECO:0000256" key="7">
    <source>
        <dbReference type="ARBA" id="ARBA00022840"/>
    </source>
</evidence>
<dbReference type="NCBIfam" id="TIGR00196">
    <property type="entry name" value="yjeF_cterm"/>
    <property type="match status" value="1"/>
</dbReference>
<evidence type="ECO:0000256" key="6">
    <source>
        <dbReference type="ARBA" id="ARBA00022741"/>
    </source>
</evidence>
<reference evidence="22 23" key="1">
    <citation type="journal article" date="2015" name="Genome Announc.">
        <title>Complete Genome Sequence of a Novel Bacterium within the Family Rhodocyclaceae That Degrades Polycyclic Aromatic Hydrocarbons.</title>
        <authorList>
            <person name="Singleton D.R."/>
            <person name="Dickey A.N."/>
            <person name="Scholl E.H."/>
            <person name="Wright F.A."/>
            <person name="Aitken M.D."/>
        </authorList>
    </citation>
    <scope>NUCLEOTIDE SEQUENCE [LARGE SCALE GENOMIC DNA]</scope>
    <source>
        <strain evidence="23">PG1-Ca6</strain>
    </source>
</reference>
<comment type="similarity">
    <text evidence="17">Belongs to the NnrD/CARKD family.</text>
</comment>
<feature type="binding site" evidence="18">
    <location>
        <position position="118"/>
    </location>
    <ligand>
        <name>K(+)</name>
        <dbReference type="ChEBI" id="CHEBI:29103"/>
    </ligand>
</feature>
<dbReference type="PATRIC" id="fig|1565605.3.peg.1296"/>
<evidence type="ECO:0000259" key="21">
    <source>
        <dbReference type="PROSITE" id="PS51385"/>
    </source>
</evidence>
<evidence type="ECO:0000256" key="15">
    <source>
        <dbReference type="ARBA" id="ARBA00048238"/>
    </source>
</evidence>
<evidence type="ECO:0000259" key="20">
    <source>
        <dbReference type="PROSITE" id="PS51383"/>
    </source>
</evidence>
<feature type="binding site" evidence="18">
    <location>
        <position position="154"/>
    </location>
    <ligand>
        <name>K(+)</name>
        <dbReference type="ChEBI" id="CHEBI:29103"/>
    </ligand>
</feature>
<keyword evidence="10 17" id="KW-0520">NAD</keyword>
<evidence type="ECO:0000256" key="4">
    <source>
        <dbReference type="ARBA" id="ARBA00009524"/>
    </source>
</evidence>
<evidence type="ECO:0000313" key="23">
    <source>
        <dbReference type="Proteomes" id="UP000061603"/>
    </source>
</evidence>
<feature type="binding site" evidence="17">
    <location>
        <position position="308"/>
    </location>
    <ligand>
        <name>(6S)-NADPHX</name>
        <dbReference type="ChEBI" id="CHEBI:64076"/>
    </ligand>
</feature>
<evidence type="ECO:0000256" key="11">
    <source>
        <dbReference type="ARBA" id="ARBA00023235"/>
    </source>
</evidence>
<keyword evidence="13" id="KW-0511">Multifunctional enzyme</keyword>
<dbReference type="GO" id="GO:0046496">
    <property type="term" value="P:nicotinamide nucleotide metabolic process"/>
    <property type="evidence" value="ECO:0007669"/>
    <property type="project" value="UniProtKB-UniRule"/>
</dbReference>
<dbReference type="HOGENOM" id="CLU_024853_4_3_4"/>
<sequence length="493" mass="50724">MSLPLLRTTELRAFETSHLHNQPPLMERAGHAAATIAMHLLGACRAPVLIFSGPGNNGGDAFVLARVLHENKIPVHVVFLGDAPHLPQDARQALAKWRATGAGFSATVPAGDYGLVVDGLFGIGLTRPIVGAYAALIERINQFAGPVLALDIPSGLDADTGCVIGNDREPGCAVRATHTISFIAGKPGLFTLDGPDHCGQISIDALGLMDAITAPGGLLEMGDFRAHLQPRQRNTHKGRFGSLAVIGGAHGMSGAALLAGRAALHLGAGRVFVGLLETLSVDPVQPELMLRSAIDALAQATTGVIGPGLGVSDAALDILRRITSADFSLLLDADALNLLALHPVLAARVAKRTAPTVLTPHPAEAARLLSTTIEAIQSDRVTAALEISRQFNAHVALKGCGTVIAHPDGQWRINPTGNAGLASGGTGDVLAGMVGALLTQGWPGGSALSCGVYLHGAAADALVQAGQGPIGLTASEIIPAARRLFNDWIATHV</sequence>
<dbReference type="Gene3D" id="3.40.50.10260">
    <property type="entry name" value="YjeF N-terminal domain"/>
    <property type="match status" value="1"/>
</dbReference>
<dbReference type="AlphaFoldDB" id="A0A0C5JLC0"/>
<dbReference type="InterPro" id="IPR000631">
    <property type="entry name" value="CARKD"/>
</dbReference>
<dbReference type="GO" id="GO:0052855">
    <property type="term" value="F:ADP-dependent NAD(P)H-hydrate dehydratase activity"/>
    <property type="evidence" value="ECO:0007669"/>
    <property type="project" value="UniProtKB-UniRule"/>
</dbReference>
<comment type="cofactor">
    <cofactor evidence="17">
        <name>Mg(2+)</name>
        <dbReference type="ChEBI" id="CHEBI:18420"/>
    </cofactor>
</comment>
<dbReference type="KEGG" id="rbu:PG1C_06165"/>
<dbReference type="Gene3D" id="3.40.1190.20">
    <property type="match status" value="1"/>
</dbReference>
<keyword evidence="23" id="KW-1185">Reference proteome</keyword>
<keyword evidence="7 17" id="KW-0067">ATP-binding</keyword>
<dbReference type="InterPro" id="IPR029056">
    <property type="entry name" value="Ribokinase-like"/>
</dbReference>
<dbReference type="STRING" id="1565605.PG1C_06165"/>
<dbReference type="HAMAP" id="MF_01965">
    <property type="entry name" value="NADHX_dehydratase"/>
    <property type="match status" value="1"/>
</dbReference>
<evidence type="ECO:0000256" key="16">
    <source>
        <dbReference type="ARBA" id="ARBA00049209"/>
    </source>
</evidence>
<evidence type="ECO:0000256" key="2">
    <source>
        <dbReference type="ARBA" id="ARBA00000909"/>
    </source>
</evidence>
<keyword evidence="11 18" id="KW-0413">Isomerase</keyword>
<evidence type="ECO:0000256" key="5">
    <source>
        <dbReference type="ARBA" id="ARBA00022723"/>
    </source>
</evidence>
<comment type="similarity">
    <text evidence="3 19">In the N-terminal section; belongs to the NnrE/AIBP family.</text>
</comment>
<dbReference type="Proteomes" id="UP000061603">
    <property type="component" value="Chromosome"/>
</dbReference>
<comment type="catalytic activity">
    <reaction evidence="15 17 19">
        <text>(6S)-NADHX + ADP = AMP + phosphate + NADH + H(+)</text>
        <dbReference type="Rhea" id="RHEA:32223"/>
        <dbReference type="ChEBI" id="CHEBI:15378"/>
        <dbReference type="ChEBI" id="CHEBI:43474"/>
        <dbReference type="ChEBI" id="CHEBI:57945"/>
        <dbReference type="ChEBI" id="CHEBI:64074"/>
        <dbReference type="ChEBI" id="CHEBI:456215"/>
        <dbReference type="ChEBI" id="CHEBI:456216"/>
        <dbReference type="EC" id="4.2.1.136"/>
    </reaction>
</comment>
<dbReference type="SUPFAM" id="SSF64153">
    <property type="entry name" value="YjeF N-terminal domain-like"/>
    <property type="match status" value="1"/>
</dbReference>
<dbReference type="GO" id="GO:0110051">
    <property type="term" value="P:metabolite repair"/>
    <property type="evidence" value="ECO:0007669"/>
    <property type="project" value="TreeGrafter"/>
</dbReference>
<organism evidence="22 23">
    <name type="scientific">Rugosibacter aromaticivorans</name>
    <dbReference type="NCBI Taxonomy" id="1565605"/>
    <lineage>
        <taxon>Bacteria</taxon>
        <taxon>Pseudomonadati</taxon>
        <taxon>Pseudomonadota</taxon>
        <taxon>Betaproteobacteria</taxon>
        <taxon>Nitrosomonadales</taxon>
        <taxon>Sterolibacteriaceae</taxon>
        <taxon>Rugosibacter</taxon>
    </lineage>
</organism>
<dbReference type="PROSITE" id="PS01050">
    <property type="entry name" value="YJEF_C_2"/>
    <property type="match status" value="1"/>
</dbReference>
<feature type="binding site" evidence="18">
    <location>
        <begin position="122"/>
        <end position="128"/>
    </location>
    <ligand>
        <name>(6S)-NADPHX</name>
        <dbReference type="ChEBI" id="CHEBI:64076"/>
    </ligand>
</feature>
<feature type="binding site" evidence="18">
    <location>
        <position position="133"/>
    </location>
    <ligand>
        <name>(6S)-NADPHX</name>
        <dbReference type="ChEBI" id="CHEBI:64076"/>
    </ligand>
</feature>
<comment type="similarity">
    <text evidence="18">Belongs to the NnrE/AIBP family.</text>
</comment>
<dbReference type="HAMAP" id="MF_01966">
    <property type="entry name" value="NADHX_epimerase"/>
    <property type="match status" value="1"/>
</dbReference>
<dbReference type="NCBIfam" id="TIGR00197">
    <property type="entry name" value="yjeF_nterm"/>
    <property type="match status" value="1"/>
</dbReference>
<evidence type="ECO:0000256" key="17">
    <source>
        <dbReference type="HAMAP-Rule" id="MF_01965"/>
    </source>
</evidence>
<feature type="binding site" evidence="18">
    <location>
        <position position="151"/>
    </location>
    <ligand>
        <name>(6S)-NADPHX</name>
        <dbReference type="ChEBI" id="CHEBI:64076"/>
    </ligand>
</feature>
<keyword evidence="6 17" id="KW-0547">Nucleotide-binding</keyword>
<accession>A0A0C5JLC0</accession>
<evidence type="ECO:0000256" key="18">
    <source>
        <dbReference type="HAMAP-Rule" id="MF_01966"/>
    </source>
</evidence>
<name>A0A0C5JLC0_9PROT</name>
<evidence type="ECO:0000256" key="19">
    <source>
        <dbReference type="PIRNR" id="PIRNR017184"/>
    </source>
</evidence>
<dbReference type="InterPro" id="IPR004443">
    <property type="entry name" value="YjeF_N_dom"/>
</dbReference>
<evidence type="ECO:0000256" key="8">
    <source>
        <dbReference type="ARBA" id="ARBA00022857"/>
    </source>
</evidence>
<dbReference type="PANTHER" id="PTHR12592">
    <property type="entry name" value="ATP-DEPENDENT (S)-NAD(P)H-HYDRATE DEHYDRATASE FAMILY MEMBER"/>
    <property type="match status" value="1"/>
</dbReference>
<proteinExistence type="inferred from homology"/>
<gene>
    <name evidence="17" type="primary">nnrD</name>
    <name evidence="18" type="synonym">nnrE</name>
    <name evidence="22" type="ORF">PG1C_06165</name>
</gene>
<dbReference type="GO" id="GO:0046872">
    <property type="term" value="F:metal ion binding"/>
    <property type="evidence" value="ECO:0007669"/>
    <property type="project" value="UniProtKB-UniRule"/>
</dbReference>
<dbReference type="InterPro" id="IPR017953">
    <property type="entry name" value="Carbohydrate_kinase_pred_CS"/>
</dbReference>
<feature type="binding site" evidence="17">
    <location>
        <position position="428"/>
    </location>
    <ligand>
        <name>(6S)-NADPHX</name>
        <dbReference type="ChEBI" id="CHEBI:64076"/>
    </ligand>
</feature>
<dbReference type="RefSeq" id="WP_202636533.1">
    <property type="nucleotide sequence ID" value="NZ_CP010554.1"/>
</dbReference>
<comment type="similarity">
    <text evidence="4 19">In the C-terminal section; belongs to the NnrD/CARKD family.</text>
</comment>